<gene>
    <name evidence="2" type="ORF">WAE96_21125</name>
</gene>
<dbReference type="Pfam" id="PF07484">
    <property type="entry name" value="Collar"/>
    <property type="match status" value="1"/>
</dbReference>
<reference evidence="2 3" key="1">
    <citation type="submission" date="2023-12" db="EMBL/GenBank/DDBJ databases">
        <title>Friends and Foes: Symbiotic and Algicidal bacterial influence on Karenia brevis blooms.</title>
        <authorList>
            <person name="Fei C."/>
            <person name="Mohamed A.R."/>
            <person name="Booker A."/>
            <person name="Arshad M."/>
            <person name="Klass S."/>
            <person name="Ahn S."/>
            <person name="Gilbert P.M."/>
            <person name="Heil C.A."/>
            <person name="Martinez J.M."/>
            <person name="Amin S.A."/>
        </authorList>
    </citation>
    <scope>NUCLEOTIDE SEQUENCE [LARGE SCALE GENOMIC DNA]</scope>
    <source>
        <strain evidence="2 3">CE15</strain>
    </source>
</reference>
<dbReference type="SUPFAM" id="SSF88874">
    <property type="entry name" value="Receptor-binding domain of short tail fibre protein gp12"/>
    <property type="match status" value="1"/>
</dbReference>
<organism evidence="2 3">
    <name type="scientific">Pseudoalteromonas spongiae</name>
    <dbReference type="NCBI Taxonomy" id="298657"/>
    <lineage>
        <taxon>Bacteria</taxon>
        <taxon>Pseudomonadati</taxon>
        <taxon>Pseudomonadota</taxon>
        <taxon>Gammaproteobacteria</taxon>
        <taxon>Alteromonadales</taxon>
        <taxon>Pseudoalteromonadaceae</taxon>
        <taxon>Pseudoalteromonas</taxon>
    </lineage>
</organism>
<evidence type="ECO:0000313" key="3">
    <source>
        <dbReference type="Proteomes" id="UP001382455"/>
    </source>
</evidence>
<evidence type="ECO:0000259" key="1">
    <source>
        <dbReference type="Pfam" id="PF07484"/>
    </source>
</evidence>
<dbReference type="Proteomes" id="UP001382455">
    <property type="component" value="Unassembled WGS sequence"/>
</dbReference>
<dbReference type="Gene3D" id="3.90.1340.10">
    <property type="entry name" value="Phage tail collar domain"/>
    <property type="match status" value="1"/>
</dbReference>
<name>A0ABU8EYZ3_9GAMM</name>
<accession>A0ABU8EYZ3</accession>
<keyword evidence="3" id="KW-1185">Reference proteome</keyword>
<dbReference type="InterPro" id="IPR037053">
    <property type="entry name" value="Phage_tail_collar_dom_sf"/>
</dbReference>
<protein>
    <submittedName>
        <fullName evidence="2">Tail fiber protein</fullName>
    </submittedName>
</protein>
<dbReference type="RefSeq" id="WP_336437017.1">
    <property type="nucleotide sequence ID" value="NZ_JBAWKS010000002.1"/>
</dbReference>
<dbReference type="InterPro" id="IPR011083">
    <property type="entry name" value="Phage_tail_collar_dom"/>
</dbReference>
<feature type="domain" description="Phage tail collar" evidence="1">
    <location>
        <begin position="8"/>
        <end position="63"/>
    </location>
</feature>
<comment type="caution">
    <text evidence="2">The sequence shown here is derived from an EMBL/GenBank/DDBJ whole genome shotgun (WGS) entry which is preliminary data.</text>
</comment>
<evidence type="ECO:0000313" key="2">
    <source>
        <dbReference type="EMBL" id="MEI4552195.1"/>
    </source>
</evidence>
<proteinExistence type="predicted"/>
<sequence length="179" mass="19038">MADPFISEIRMFGFNWAPRGWSLCDGQILPINQNQALYSLIGTAFGGDGRTTFGLPDLRGRTPVHPGVGPFGFHYDRAQRGGEEEVTLTAAQMPQHTHLVRASTEAADAAADYNGAFFSASSDQKGSVEGNSYRAATNLVQLNAGTVTNTGGSQSHNNMQPSLAVSFAISLTGVFPSRN</sequence>
<dbReference type="EMBL" id="JBAWKS010000002">
    <property type="protein sequence ID" value="MEI4552195.1"/>
    <property type="molecule type" value="Genomic_DNA"/>
</dbReference>